<name>A0ABQ1JJI7_9GAMM</name>
<sequence length="154" mass="16953">MNHTKFQALIKDLYKTVDQLESMFPGRHFTPDGHMVGSIGECLVADAYGLTLANASNKGFDAVSASGIRVEIKATQSKSVAFRSCPDHAIVIKINPDGSFEEIYNGSGDRVYNQFHGKKLPSNGQYQISISKLRQLQHEVPATERINRVNGDEA</sequence>
<dbReference type="InterPro" id="IPR054267">
    <property type="entry name" value="DUF6998"/>
</dbReference>
<dbReference type="RefSeq" id="WP_188740184.1">
    <property type="nucleotide sequence ID" value="NZ_BMII01000026.1"/>
</dbReference>
<organism evidence="2 3">
    <name type="scientific">Shewanella inventionis</name>
    <dbReference type="NCBI Taxonomy" id="1738770"/>
    <lineage>
        <taxon>Bacteria</taxon>
        <taxon>Pseudomonadati</taxon>
        <taxon>Pseudomonadota</taxon>
        <taxon>Gammaproteobacteria</taxon>
        <taxon>Alteromonadales</taxon>
        <taxon>Shewanellaceae</taxon>
        <taxon>Shewanella</taxon>
    </lineage>
</organism>
<evidence type="ECO:0000313" key="2">
    <source>
        <dbReference type="EMBL" id="GGB67571.1"/>
    </source>
</evidence>
<feature type="domain" description="DUF6998" evidence="1">
    <location>
        <begin position="11"/>
        <end position="146"/>
    </location>
</feature>
<comment type="caution">
    <text evidence="2">The sequence shown here is derived from an EMBL/GenBank/DDBJ whole genome shotgun (WGS) entry which is preliminary data.</text>
</comment>
<dbReference type="Proteomes" id="UP000617555">
    <property type="component" value="Unassembled WGS sequence"/>
</dbReference>
<dbReference type="Pfam" id="PF22522">
    <property type="entry name" value="DUF6998"/>
    <property type="match status" value="1"/>
</dbReference>
<reference evidence="3" key="1">
    <citation type="journal article" date="2019" name="Int. J. Syst. Evol. Microbiol.">
        <title>The Global Catalogue of Microorganisms (GCM) 10K type strain sequencing project: providing services to taxonomists for standard genome sequencing and annotation.</title>
        <authorList>
            <consortium name="The Broad Institute Genomics Platform"/>
            <consortium name="The Broad Institute Genome Sequencing Center for Infectious Disease"/>
            <person name="Wu L."/>
            <person name="Ma J."/>
        </authorList>
    </citation>
    <scope>NUCLEOTIDE SEQUENCE [LARGE SCALE GENOMIC DNA]</scope>
    <source>
        <strain evidence="3">CGMCC 1.15339</strain>
    </source>
</reference>
<evidence type="ECO:0000313" key="3">
    <source>
        <dbReference type="Proteomes" id="UP000617555"/>
    </source>
</evidence>
<accession>A0ABQ1JJI7</accession>
<evidence type="ECO:0000259" key="1">
    <source>
        <dbReference type="Pfam" id="PF22522"/>
    </source>
</evidence>
<gene>
    <name evidence="2" type="ORF">GCM10011607_30310</name>
</gene>
<keyword evidence="3" id="KW-1185">Reference proteome</keyword>
<proteinExistence type="predicted"/>
<dbReference type="EMBL" id="BMII01000026">
    <property type="protein sequence ID" value="GGB67571.1"/>
    <property type="molecule type" value="Genomic_DNA"/>
</dbReference>
<protein>
    <recommendedName>
        <fullName evidence="1">DUF6998 domain-containing protein</fullName>
    </recommendedName>
</protein>